<comment type="caution">
    <text evidence="3">The sequence shown here is derived from an EMBL/GenBank/DDBJ whole genome shotgun (WGS) entry which is preliminary data.</text>
</comment>
<dbReference type="EMBL" id="LHXJ01000002">
    <property type="protein sequence ID" value="KXA91685.1"/>
    <property type="molecule type" value="Genomic_DNA"/>
</dbReference>
<dbReference type="InterPro" id="IPR038078">
    <property type="entry name" value="PhoU-like_sf"/>
</dbReference>
<keyword evidence="4" id="KW-1185">Reference proteome</keyword>
<evidence type="ECO:0000313" key="4">
    <source>
        <dbReference type="Proteomes" id="UP000070163"/>
    </source>
</evidence>
<evidence type="ECO:0000313" key="3">
    <source>
        <dbReference type="EMBL" id="KXA91685.1"/>
    </source>
</evidence>
<keyword evidence="2" id="KW-0175">Coiled coil</keyword>
<dbReference type="PANTHER" id="PTHR36536:SF3">
    <property type="entry name" value="UPF0111 PROTEIN HI_1603"/>
    <property type="match status" value="1"/>
</dbReference>
<comment type="similarity">
    <text evidence="1">Belongs to the UPF0111 family.</text>
</comment>
<dbReference type="SUPFAM" id="SSF109755">
    <property type="entry name" value="PhoU-like"/>
    <property type="match status" value="1"/>
</dbReference>
<dbReference type="InterPro" id="IPR018445">
    <property type="entry name" value="Put_Phosphate_transp_reg"/>
</dbReference>
<evidence type="ECO:0008006" key="5">
    <source>
        <dbReference type="Google" id="ProtNLM"/>
    </source>
</evidence>
<dbReference type="PANTHER" id="PTHR36536">
    <property type="entry name" value="UPF0111 PROTEIN HI_1603"/>
    <property type="match status" value="1"/>
</dbReference>
<evidence type="ECO:0000256" key="2">
    <source>
        <dbReference type="SAM" id="Coils"/>
    </source>
</evidence>
<protein>
    <recommendedName>
        <fullName evidence="5">Phosphate transport regulator</fullName>
    </recommendedName>
</protein>
<dbReference type="InterPro" id="IPR002727">
    <property type="entry name" value="DUF47"/>
</dbReference>
<dbReference type="Gene3D" id="1.20.58.220">
    <property type="entry name" value="Phosphate transport system protein phou homolog 2, domain 2"/>
    <property type="match status" value="1"/>
</dbReference>
<proteinExistence type="inferred from homology"/>
<accession>A0A133UBZ5</accession>
<sequence>MSPEESLSWLGRQREERALTLCDEHLSRVVKVVDSLRKTFYSFAEGGEDITSNSKKVIEGEKEADNKKAEVLKEVSKGTLPRVSREAIIRLIITTDDIAENARAAVEKLSFLDPEDVDENVKGGLKEISDYSCESVKLLKDAFSISLHENLEEAINKTEEIEKMEEKVDHFRAENLLPKIIEWTNNSRKPGNSILLVEIESNIEEVVDNTENSADIIREIVIGVL</sequence>
<name>A0A133UBZ5_9EURY</name>
<gene>
    <name evidence="3" type="ORF">AKJ57_00310</name>
</gene>
<organism evidence="3 4">
    <name type="scientific">candidate division MSBL1 archaeon SCGC-AAA259A05</name>
    <dbReference type="NCBI Taxonomy" id="1698259"/>
    <lineage>
        <taxon>Archaea</taxon>
        <taxon>Methanobacteriati</taxon>
        <taxon>Methanobacteriota</taxon>
        <taxon>candidate division MSBL1</taxon>
    </lineage>
</organism>
<dbReference type="Proteomes" id="UP000070163">
    <property type="component" value="Unassembled WGS sequence"/>
</dbReference>
<evidence type="ECO:0000256" key="1">
    <source>
        <dbReference type="ARBA" id="ARBA00008591"/>
    </source>
</evidence>
<reference evidence="3 4" key="1">
    <citation type="journal article" date="2016" name="Sci. Rep.">
        <title>Metabolic traits of an uncultured archaeal lineage -MSBL1- from brine pools of the Red Sea.</title>
        <authorList>
            <person name="Mwirichia R."/>
            <person name="Alam I."/>
            <person name="Rashid M."/>
            <person name="Vinu M."/>
            <person name="Ba-Alawi W."/>
            <person name="Anthony Kamau A."/>
            <person name="Kamanda Ngugi D."/>
            <person name="Goker M."/>
            <person name="Klenk H.P."/>
            <person name="Bajic V."/>
            <person name="Stingl U."/>
        </authorList>
    </citation>
    <scope>NUCLEOTIDE SEQUENCE [LARGE SCALE GENOMIC DNA]</scope>
    <source>
        <strain evidence="3">SCGC-AAA259A05</strain>
    </source>
</reference>
<feature type="coiled-coil region" evidence="2">
    <location>
        <begin position="147"/>
        <end position="174"/>
    </location>
</feature>
<dbReference type="AlphaFoldDB" id="A0A133UBZ5"/>
<dbReference type="Pfam" id="PF01865">
    <property type="entry name" value="PhoU_div"/>
    <property type="match status" value="1"/>
</dbReference>